<sequence>MSEIASVVERARKAFALVSRLEEAISRAPHDRSLQLNLAAMRKVAMQSQDSLFKFSERTHVEVCTYRLVAEASDNYALPYISASMLKYQNLFSQIYDAKRNGIKSNMAIGNNAWEESILEFGYSYSGSLGVVLLRQGSRDLLSGTFDDSIDALYQVMGIHDQNDVRDVAKNLGNAVVKRLHEWSEANLKGGFAADVRWTRSDGRQLGEIIERNRMERIVGIIDATSDEKIEDIEVAGVLLGGDLGSGSFHFVAPNAGDYRGHLAPDFSQQTEMLLGKRYVARIRERSTLTYSTDKIDRERLLLSLREPDGDTVPI</sequence>
<organism evidence="1 2">
    <name type="scientific">Rhodopseudomonas rhenobacensis</name>
    <dbReference type="NCBI Taxonomy" id="87461"/>
    <lineage>
        <taxon>Bacteria</taxon>
        <taxon>Pseudomonadati</taxon>
        <taxon>Pseudomonadota</taxon>
        <taxon>Alphaproteobacteria</taxon>
        <taxon>Hyphomicrobiales</taxon>
        <taxon>Nitrobacteraceae</taxon>
        <taxon>Rhodopseudomonas</taxon>
    </lineage>
</organism>
<accession>A0A7W8DYT5</accession>
<dbReference type="Proteomes" id="UP000542353">
    <property type="component" value="Unassembled WGS sequence"/>
</dbReference>
<reference evidence="1 2" key="1">
    <citation type="submission" date="2020-08" db="EMBL/GenBank/DDBJ databases">
        <title>Genomic Encyclopedia of Type Strains, Phase IV (KMG-IV): sequencing the most valuable type-strain genomes for metagenomic binning, comparative biology and taxonomic classification.</title>
        <authorList>
            <person name="Goeker M."/>
        </authorList>
    </citation>
    <scope>NUCLEOTIDE SEQUENCE [LARGE SCALE GENOMIC DNA]</scope>
    <source>
        <strain evidence="1 2">DSM 12706</strain>
    </source>
</reference>
<evidence type="ECO:0000313" key="2">
    <source>
        <dbReference type="Proteomes" id="UP000542353"/>
    </source>
</evidence>
<comment type="caution">
    <text evidence="1">The sequence shown here is derived from an EMBL/GenBank/DDBJ whole genome shotgun (WGS) entry which is preliminary data.</text>
</comment>
<dbReference type="AlphaFoldDB" id="A0A7W8DYT5"/>
<gene>
    <name evidence="1" type="ORF">HNR60_001869</name>
</gene>
<keyword evidence="2" id="KW-1185">Reference proteome</keyword>
<dbReference type="EMBL" id="JACHIH010000008">
    <property type="protein sequence ID" value="MBB5047117.1"/>
    <property type="molecule type" value="Genomic_DNA"/>
</dbReference>
<evidence type="ECO:0000313" key="1">
    <source>
        <dbReference type="EMBL" id="MBB5047117.1"/>
    </source>
</evidence>
<name>A0A7W8DYT5_9BRAD</name>
<protein>
    <submittedName>
        <fullName evidence="1">Uncharacterized protein</fullName>
    </submittedName>
</protein>
<dbReference type="RefSeq" id="WP_184256632.1">
    <property type="nucleotide sequence ID" value="NZ_JACHIH010000008.1"/>
</dbReference>
<proteinExistence type="predicted"/>